<feature type="compositionally biased region" description="Low complexity" evidence="1">
    <location>
        <begin position="15"/>
        <end position="30"/>
    </location>
</feature>
<dbReference type="STRING" id="1214573.A0A0G2FUG5"/>
<accession>A0A0G2FUG5</accession>
<reference evidence="2 3" key="2">
    <citation type="submission" date="2015-05" db="EMBL/GenBank/DDBJ databases">
        <authorList>
            <person name="Morales-Cruz A."/>
            <person name="Amrine K.C."/>
            <person name="Cantu D."/>
        </authorList>
    </citation>
    <scope>NUCLEOTIDE SEQUENCE [LARGE SCALE GENOMIC DNA]</scope>
    <source>
        <strain evidence="2">DA912</strain>
    </source>
</reference>
<comment type="caution">
    <text evidence="2">The sequence shown here is derived from an EMBL/GenBank/DDBJ whole genome shotgun (WGS) entry which is preliminary data.</text>
</comment>
<protein>
    <submittedName>
        <fullName evidence="2">Uncharacterized protein</fullName>
    </submittedName>
</protein>
<organism evidence="2 3">
    <name type="scientific">Diaporthe ampelina</name>
    <dbReference type="NCBI Taxonomy" id="1214573"/>
    <lineage>
        <taxon>Eukaryota</taxon>
        <taxon>Fungi</taxon>
        <taxon>Dikarya</taxon>
        <taxon>Ascomycota</taxon>
        <taxon>Pezizomycotina</taxon>
        <taxon>Sordariomycetes</taxon>
        <taxon>Sordariomycetidae</taxon>
        <taxon>Diaporthales</taxon>
        <taxon>Diaporthaceae</taxon>
        <taxon>Diaporthe</taxon>
    </lineage>
</organism>
<proteinExistence type="predicted"/>
<keyword evidence="3" id="KW-1185">Reference proteome</keyword>
<name>A0A0G2FUG5_9PEZI</name>
<evidence type="ECO:0000313" key="3">
    <source>
        <dbReference type="Proteomes" id="UP000034680"/>
    </source>
</evidence>
<dbReference type="AlphaFoldDB" id="A0A0G2FUG5"/>
<dbReference type="Proteomes" id="UP000034680">
    <property type="component" value="Unassembled WGS sequence"/>
</dbReference>
<reference evidence="2 3" key="1">
    <citation type="submission" date="2015-05" db="EMBL/GenBank/DDBJ databases">
        <title>Distinctive expansion of gene families associated with plant cell wall degradation and secondary metabolism in the genomes of grapevine trunk pathogens.</title>
        <authorList>
            <person name="Lawrence D.P."/>
            <person name="Travadon R."/>
            <person name="Rolshausen P.E."/>
            <person name="Baumgartner K."/>
        </authorList>
    </citation>
    <scope>NUCLEOTIDE SEQUENCE [LARGE SCALE GENOMIC DNA]</scope>
    <source>
        <strain evidence="2">DA912</strain>
    </source>
</reference>
<sequence>MAAESHNRAGPTGHSAANTGATANGAAPPSTLAAQLAGNISTSAKSSRPDEASELKRLFEEIERVKNKPDSLKTPDEHVEHNHMLIYVYARVILDGLKWDDPFADREQLKNDALTAVHFLKVTIAETPVVLTFTTDGTAFLHRGPEPLWVWLFPKLLRMLGHPRCLALSSPLESLFHFVLVTASTSGGLWNVSGPLYGYLQANFRCKTNASRTPCQG</sequence>
<evidence type="ECO:0000313" key="2">
    <source>
        <dbReference type="EMBL" id="KKY37636.1"/>
    </source>
</evidence>
<gene>
    <name evidence="2" type="ORF">UCDDA912_g02392</name>
</gene>
<evidence type="ECO:0000256" key="1">
    <source>
        <dbReference type="SAM" id="MobiDB-lite"/>
    </source>
</evidence>
<feature type="region of interest" description="Disordered" evidence="1">
    <location>
        <begin position="1"/>
        <end position="52"/>
    </location>
</feature>
<dbReference type="OrthoDB" id="381190at2759"/>
<dbReference type="EMBL" id="LCUC01000081">
    <property type="protein sequence ID" value="KKY37636.1"/>
    <property type="molecule type" value="Genomic_DNA"/>
</dbReference>